<protein>
    <submittedName>
        <fullName evidence="2">BQ2448_3509 protein</fullName>
    </submittedName>
</protein>
<feature type="region of interest" description="Disordered" evidence="1">
    <location>
        <begin position="60"/>
        <end position="83"/>
    </location>
</feature>
<dbReference type="Proteomes" id="UP000198372">
    <property type="component" value="Unassembled WGS sequence"/>
</dbReference>
<accession>A0A238FC43</accession>
<dbReference type="OrthoDB" id="2158714at2759"/>
<gene>
    <name evidence="2" type="ORF">BQ2448_3509</name>
</gene>
<evidence type="ECO:0000313" key="3">
    <source>
        <dbReference type="Proteomes" id="UP000198372"/>
    </source>
</evidence>
<organism evidence="2 3">
    <name type="scientific">Microbotryum intermedium</name>
    <dbReference type="NCBI Taxonomy" id="269621"/>
    <lineage>
        <taxon>Eukaryota</taxon>
        <taxon>Fungi</taxon>
        <taxon>Dikarya</taxon>
        <taxon>Basidiomycota</taxon>
        <taxon>Pucciniomycotina</taxon>
        <taxon>Microbotryomycetes</taxon>
        <taxon>Microbotryales</taxon>
        <taxon>Microbotryaceae</taxon>
        <taxon>Microbotryum</taxon>
    </lineage>
</organism>
<dbReference type="AlphaFoldDB" id="A0A238FC43"/>
<dbReference type="PANTHER" id="PTHR28218:SF1">
    <property type="entry name" value="VPS4-ASSOCIATED PROTEIN 1"/>
    <property type="match status" value="1"/>
</dbReference>
<sequence length="212" mass="22469">MAATRPGPPQLTNLYHLRTVGTEKTCSMCGKATFACLATPDVGDFIYVCTSHLADPGFAKPATSSSTNSTLSSALRPSSASHTNLEAEIDKVKAEYEAKLAVKDKALTGAAAAKSSPSPSWLQSGLRTGYSAVSSLATTTMATMNTPLAPPPAPLPSPQEGNKAIALNSRVFTLHRSIFAMRQDAVKNTWQAQDARERAKRLRLPSVPISRP</sequence>
<name>A0A238FC43_9BASI</name>
<dbReference type="InterPro" id="IPR013640">
    <property type="entry name" value="Vfa1"/>
</dbReference>
<dbReference type="EMBL" id="FMSP01000006">
    <property type="protein sequence ID" value="SCV70747.1"/>
    <property type="molecule type" value="Genomic_DNA"/>
</dbReference>
<feature type="compositionally biased region" description="Low complexity" evidence="1">
    <location>
        <begin position="63"/>
        <end position="73"/>
    </location>
</feature>
<keyword evidence="3" id="KW-1185">Reference proteome</keyword>
<dbReference type="Pfam" id="PF08432">
    <property type="entry name" value="Vfa1"/>
    <property type="match status" value="1"/>
</dbReference>
<evidence type="ECO:0000313" key="2">
    <source>
        <dbReference type="EMBL" id="SCV70747.1"/>
    </source>
</evidence>
<evidence type="ECO:0000256" key="1">
    <source>
        <dbReference type="SAM" id="MobiDB-lite"/>
    </source>
</evidence>
<dbReference type="PANTHER" id="PTHR28218">
    <property type="entry name" value="VPS4-ASSOCIATED PROTEIN 1"/>
    <property type="match status" value="1"/>
</dbReference>
<proteinExistence type="predicted"/>
<dbReference type="GO" id="GO:0007034">
    <property type="term" value="P:vacuolar transport"/>
    <property type="evidence" value="ECO:0007669"/>
    <property type="project" value="TreeGrafter"/>
</dbReference>
<dbReference type="GO" id="GO:0005768">
    <property type="term" value="C:endosome"/>
    <property type="evidence" value="ECO:0007669"/>
    <property type="project" value="TreeGrafter"/>
</dbReference>
<reference evidence="3" key="1">
    <citation type="submission" date="2016-09" db="EMBL/GenBank/DDBJ databases">
        <authorList>
            <person name="Jeantristanb JTB J.-T."/>
            <person name="Ricardo R."/>
        </authorList>
    </citation>
    <scope>NUCLEOTIDE SEQUENCE [LARGE SCALE GENOMIC DNA]</scope>
</reference>